<reference evidence="1" key="1">
    <citation type="submission" date="2021-06" db="EMBL/GenBank/DDBJ databases">
        <authorList>
            <person name="Hodson N. C."/>
            <person name="Mongue J. A."/>
            <person name="Jaron S. K."/>
        </authorList>
    </citation>
    <scope>NUCLEOTIDE SEQUENCE</scope>
</reference>
<proteinExistence type="predicted"/>
<keyword evidence="2" id="KW-1185">Reference proteome</keyword>
<accession>A0A8J2NQI0</accession>
<protein>
    <submittedName>
        <fullName evidence="1">Uncharacterized protein</fullName>
    </submittedName>
</protein>
<dbReference type="AlphaFoldDB" id="A0A8J2NQI0"/>
<dbReference type="Proteomes" id="UP000708208">
    <property type="component" value="Unassembled WGS sequence"/>
</dbReference>
<name>A0A8J2NQI0_9HEXA</name>
<evidence type="ECO:0000313" key="1">
    <source>
        <dbReference type="EMBL" id="CAG7646606.1"/>
    </source>
</evidence>
<dbReference type="EMBL" id="CAJVCH010002948">
    <property type="protein sequence ID" value="CAG7646606.1"/>
    <property type="molecule type" value="Genomic_DNA"/>
</dbReference>
<organism evidence="1 2">
    <name type="scientific">Allacma fusca</name>
    <dbReference type="NCBI Taxonomy" id="39272"/>
    <lineage>
        <taxon>Eukaryota</taxon>
        <taxon>Metazoa</taxon>
        <taxon>Ecdysozoa</taxon>
        <taxon>Arthropoda</taxon>
        <taxon>Hexapoda</taxon>
        <taxon>Collembola</taxon>
        <taxon>Symphypleona</taxon>
        <taxon>Sminthuridae</taxon>
        <taxon>Allacma</taxon>
    </lineage>
</organism>
<evidence type="ECO:0000313" key="2">
    <source>
        <dbReference type="Proteomes" id="UP000708208"/>
    </source>
</evidence>
<comment type="caution">
    <text evidence="1">The sequence shown here is derived from an EMBL/GenBank/DDBJ whole genome shotgun (WGS) entry which is preliminary data.</text>
</comment>
<gene>
    <name evidence="1" type="ORF">AFUS01_LOCUS591</name>
</gene>
<sequence length="76" mass="9009">MKDETLEVKCLFCISTSQVFYIILRLASLITVSDWYQRIPCAFHQEKTIPAHRIKLKRCIHCKFEICTNFSLSVWL</sequence>